<evidence type="ECO:0000259" key="7">
    <source>
        <dbReference type="Pfam" id="PF04138"/>
    </source>
</evidence>
<dbReference type="GO" id="GO:0005886">
    <property type="term" value="C:plasma membrane"/>
    <property type="evidence" value="ECO:0007669"/>
    <property type="project" value="TreeGrafter"/>
</dbReference>
<sequence length="158" mass="18278">MDIEKNNNYMKEDIFDKIMSLPVLNIFNPFYKKNKEILLYLFFGGLSFIVSVATYALFNVPMKMDALIANVLSWIITVMFAFLTNRVWVFASPTDNIKDFMKQMLSFYSGRIITLVIEETILLVFINMLGFGSLLVKIVAQVVVILLNYVISKLFIFK</sequence>
<dbReference type="PANTHER" id="PTHR38459">
    <property type="entry name" value="PROPHAGE BACTOPRENOL-LINKED GLUCOSE TRANSLOCASE HOMOLOG"/>
    <property type="match status" value="1"/>
</dbReference>
<dbReference type="InterPro" id="IPR007267">
    <property type="entry name" value="GtrA_DPMS_TM"/>
</dbReference>
<evidence type="ECO:0000256" key="2">
    <source>
        <dbReference type="ARBA" id="ARBA00009399"/>
    </source>
</evidence>
<dbReference type="GO" id="GO:0000271">
    <property type="term" value="P:polysaccharide biosynthetic process"/>
    <property type="evidence" value="ECO:0007669"/>
    <property type="project" value="InterPro"/>
</dbReference>
<feature type="transmembrane region" description="Helical" evidence="6">
    <location>
        <begin position="112"/>
        <end position="132"/>
    </location>
</feature>
<dbReference type="EMBL" id="FNPG01000010">
    <property type="protein sequence ID" value="SDY19363.1"/>
    <property type="molecule type" value="Genomic_DNA"/>
</dbReference>
<keyword evidence="4 6" id="KW-1133">Transmembrane helix</keyword>
<dbReference type="PANTHER" id="PTHR38459:SF5">
    <property type="entry name" value="CELL WALL TEICHOIC ACID GLYCOSYLATION PROTEIN GTCA"/>
    <property type="match status" value="1"/>
</dbReference>
<name>A0A1H3HV46_9FIRM</name>
<evidence type="ECO:0000313" key="8">
    <source>
        <dbReference type="EMBL" id="SDY19363.1"/>
    </source>
</evidence>
<organism evidence="8 9">
    <name type="scientific">Lachnobacterium bovis DSM 14045</name>
    <dbReference type="NCBI Taxonomy" id="1122142"/>
    <lineage>
        <taxon>Bacteria</taxon>
        <taxon>Bacillati</taxon>
        <taxon>Bacillota</taxon>
        <taxon>Clostridia</taxon>
        <taxon>Lachnospirales</taxon>
        <taxon>Lachnospiraceae</taxon>
        <taxon>Lachnobacterium</taxon>
    </lineage>
</organism>
<evidence type="ECO:0000256" key="5">
    <source>
        <dbReference type="ARBA" id="ARBA00023136"/>
    </source>
</evidence>
<reference evidence="8 9" key="1">
    <citation type="submission" date="2016-10" db="EMBL/GenBank/DDBJ databases">
        <authorList>
            <person name="de Groot N.N."/>
        </authorList>
    </citation>
    <scope>NUCLEOTIDE SEQUENCE [LARGE SCALE GENOMIC DNA]</scope>
    <source>
        <strain evidence="8 9">DSM 14045</strain>
    </source>
</reference>
<comment type="subcellular location">
    <subcellularLocation>
        <location evidence="1">Membrane</location>
        <topology evidence="1">Multi-pass membrane protein</topology>
    </subcellularLocation>
</comment>
<keyword evidence="9" id="KW-1185">Reference proteome</keyword>
<dbReference type="RefSeq" id="WP_242871431.1">
    <property type="nucleotide sequence ID" value="NZ_FNPG01000010.1"/>
</dbReference>
<gene>
    <name evidence="8" type="ORF">SAMN02910414_00965</name>
</gene>
<dbReference type="AlphaFoldDB" id="A0A1H3HV46"/>
<dbReference type="STRING" id="1122142.SAMN02910414_00965"/>
<evidence type="ECO:0000313" key="9">
    <source>
        <dbReference type="Proteomes" id="UP000183918"/>
    </source>
</evidence>
<dbReference type="InterPro" id="IPR051401">
    <property type="entry name" value="GtrA_CellWall_Glycosyl"/>
</dbReference>
<feature type="transmembrane region" description="Helical" evidence="6">
    <location>
        <begin position="70"/>
        <end position="91"/>
    </location>
</feature>
<accession>A0A1H3HV46</accession>
<comment type="similarity">
    <text evidence="2">Belongs to the GtrA family.</text>
</comment>
<evidence type="ECO:0000256" key="1">
    <source>
        <dbReference type="ARBA" id="ARBA00004141"/>
    </source>
</evidence>
<dbReference type="Pfam" id="PF04138">
    <property type="entry name" value="GtrA_DPMS_TM"/>
    <property type="match status" value="1"/>
</dbReference>
<evidence type="ECO:0000256" key="3">
    <source>
        <dbReference type="ARBA" id="ARBA00022692"/>
    </source>
</evidence>
<dbReference type="eggNOG" id="COG2246">
    <property type="taxonomic scope" value="Bacteria"/>
</dbReference>
<feature type="transmembrane region" description="Helical" evidence="6">
    <location>
        <begin position="37"/>
        <end position="58"/>
    </location>
</feature>
<feature type="domain" description="GtrA/DPMS transmembrane" evidence="7">
    <location>
        <begin position="40"/>
        <end position="157"/>
    </location>
</feature>
<keyword evidence="5 6" id="KW-0472">Membrane</keyword>
<evidence type="ECO:0000256" key="4">
    <source>
        <dbReference type="ARBA" id="ARBA00022989"/>
    </source>
</evidence>
<feature type="transmembrane region" description="Helical" evidence="6">
    <location>
        <begin position="138"/>
        <end position="157"/>
    </location>
</feature>
<evidence type="ECO:0000256" key="6">
    <source>
        <dbReference type="SAM" id="Phobius"/>
    </source>
</evidence>
<proteinExistence type="inferred from homology"/>
<dbReference type="Proteomes" id="UP000183918">
    <property type="component" value="Unassembled WGS sequence"/>
</dbReference>
<protein>
    <submittedName>
        <fullName evidence="8">Putative flippase GtrA (Transmembrane translocase of bactoprenol-linked glucose)</fullName>
    </submittedName>
</protein>
<keyword evidence="3 6" id="KW-0812">Transmembrane</keyword>